<name>A0AAT9J999_9VIRU</name>
<evidence type="ECO:0000313" key="1">
    <source>
        <dbReference type="EMBL" id="DBA51789.1"/>
    </source>
</evidence>
<accession>A0AAT9J999</accession>
<reference evidence="1" key="2">
    <citation type="submission" date="2024-03" db="EMBL/GenBank/DDBJ databases">
        <authorList>
            <person name="Ni Y."/>
            <person name="Xu T."/>
            <person name="Yan S."/>
            <person name="Chen L."/>
            <person name="Wang Y."/>
        </authorList>
    </citation>
    <scope>NUCLEOTIDE SEQUENCE</scope>
    <source>
        <strain evidence="1">NMH1</strain>
    </source>
</reference>
<reference evidence="1" key="1">
    <citation type="journal article" date="2024" name="Environ. Microbiol. Rep.">
        <title>Hiding in plain sight: The discovery of complete genomes of 11 hypothetical spindle-shaped viruses that putatively infect mesophilic ammonia-oxidizing archaea.</title>
        <authorList>
            <person name="Ni Y."/>
            <person name="Xu T."/>
            <person name="Yan S."/>
            <person name="Chen L."/>
            <person name="Wang Y."/>
        </authorList>
    </citation>
    <scope>NUCLEOTIDE SEQUENCE</scope>
    <source>
        <strain evidence="1">NMH1</strain>
    </source>
</reference>
<dbReference type="EMBL" id="BK067784">
    <property type="protein sequence ID" value="DBA51789.1"/>
    <property type="molecule type" value="Genomic_DNA"/>
</dbReference>
<proteinExistence type="predicted"/>
<organism evidence="1">
    <name type="scientific">Nitrosopumilaceae spindle-shaped virus</name>
    <dbReference type="NCBI Taxonomy" id="3065433"/>
    <lineage>
        <taxon>Viruses</taxon>
    </lineage>
</organism>
<protein>
    <submittedName>
        <fullName evidence="1">ORF23</fullName>
    </submittedName>
</protein>
<sequence length="158" mass="18263">MTYRISEKDLREIISDFCDETGVKFQLHCAYGAYGVQIRLPNSGGCVSDFIGLGTKKETFEKLQTIRRFFCNTDSRFNRDKVALCQHRDSLNHYEGKKNVSVINHYTEKKRGKNVDVFYCCGCGKTDLTQKDLKKSEIPITYRGLRTQIEKIVKESEQ</sequence>